<dbReference type="HAMAP" id="MF_02087">
    <property type="entry name" value="PLP_homeostasis"/>
    <property type="match status" value="1"/>
</dbReference>
<dbReference type="PIRSF" id="PIRSF004848">
    <property type="entry name" value="YBL036c_PLPDEIII"/>
    <property type="match status" value="1"/>
</dbReference>
<gene>
    <name evidence="6" type="ORF">COB67_09345</name>
</gene>
<proteinExistence type="inferred from homology"/>
<dbReference type="NCBIfam" id="TIGR00044">
    <property type="entry name" value="YggS family pyridoxal phosphate-dependent enzyme"/>
    <property type="match status" value="1"/>
</dbReference>
<dbReference type="Proteomes" id="UP000218113">
    <property type="component" value="Unassembled WGS sequence"/>
</dbReference>
<accession>A0A2A4T0U4</accession>
<evidence type="ECO:0000313" key="6">
    <source>
        <dbReference type="EMBL" id="PCI27112.1"/>
    </source>
</evidence>
<comment type="caution">
    <text evidence="6">The sequence shown here is derived from an EMBL/GenBank/DDBJ whole genome shotgun (WGS) entry which is preliminary data.</text>
</comment>
<organism evidence="6 7">
    <name type="scientific">SAR324 cluster bacterium</name>
    <dbReference type="NCBI Taxonomy" id="2024889"/>
    <lineage>
        <taxon>Bacteria</taxon>
        <taxon>Deltaproteobacteria</taxon>
        <taxon>SAR324 cluster</taxon>
    </lineage>
</organism>
<dbReference type="GO" id="GO:0030170">
    <property type="term" value="F:pyridoxal phosphate binding"/>
    <property type="evidence" value="ECO:0007669"/>
    <property type="project" value="UniProtKB-UniRule"/>
</dbReference>
<evidence type="ECO:0000313" key="7">
    <source>
        <dbReference type="Proteomes" id="UP000218113"/>
    </source>
</evidence>
<dbReference type="SUPFAM" id="SSF51419">
    <property type="entry name" value="PLP-binding barrel"/>
    <property type="match status" value="1"/>
</dbReference>
<comment type="similarity">
    <text evidence="2 4">Belongs to the pyridoxal phosphate-binding protein YggS/PROSC family.</text>
</comment>
<dbReference type="AlphaFoldDB" id="A0A2A4T0U4"/>
<evidence type="ECO:0000256" key="2">
    <source>
        <dbReference type="HAMAP-Rule" id="MF_02087"/>
    </source>
</evidence>
<feature type="domain" description="Alanine racemase N-terminal" evidence="5">
    <location>
        <begin position="8"/>
        <end position="224"/>
    </location>
</feature>
<dbReference type="FunFam" id="3.20.20.10:FF:000018">
    <property type="entry name" value="Pyridoxal phosphate homeostasis protein"/>
    <property type="match status" value="1"/>
</dbReference>
<feature type="modified residue" description="N6-(pyridoxal phosphate)lysine" evidence="2 3">
    <location>
        <position position="32"/>
    </location>
</feature>
<dbReference type="EMBL" id="NVSR01000074">
    <property type="protein sequence ID" value="PCI27112.1"/>
    <property type="molecule type" value="Genomic_DNA"/>
</dbReference>
<dbReference type="PANTHER" id="PTHR10146">
    <property type="entry name" value="PROLINE SYNTHETASE CO-TRANSCRIBED BACTERIAL HOMOLOG PROTEIN"/>
    <property type="match status" value="1"/>
</dbReference>
<sequence>METITERLAQILERIKAASGDRKDVKLIAVSKTKPVELILQAFQAGQRRFGENRVQEARDKHGQMPAEIDWHLIGPLQKNKAKYCPSIFSTIHSLHRMDVAEALNKKCLQLNITLDVLFQMNLTEESTKSGLTSVEELQRLADQVMSCEGLRIKGLMTIGNPLASDRENQALFASLYEINQKEAQRLGLQDSMVELSTGMSSDFELALKEGATYVRVGSAIFGKRNYSQ</sequence>
<reference evidence="7" key="1">
    <citation type="submission" date="2017-08" db="EMBL/GenBank/DDBJ databases">
        <title>A dynamic microbial community with high functional redundancy inhabits the cold, oxic subseafloor aquifer.</title>
        <authorList>
            <person name="Tully B.J."/>
            <person name="Wheat C.G."/>
            <person name="Glazer B.T."/>
            <person name="Huber J.A."/>
        </authorList>
    </citation>
    <scope>NUCLEOTIDE SEQUENCE [LARGE SCALE GENOMIC DNA]</scope>
</reference>
<dbReference type="InterPro" id="IPR029066">
    <property type="entry name" value="PLP-binding_barrel"/>
</dbReference>
<dbReference type="PANTHER" id="PTHR10146:SF14">
    <property type="entry name" value="PYRIDOXAL PHOSPHATE HOMEOSTASIS PROTEIN"/>
    <property type="match status" value="1"/>
</dbReference>
<dbReference type="InterPro" id="IPR011078">
    <property type="entry name" value="PyrdxlP_homeostasis"/>
</dbReference>
<dbReference type="InterPro" id="IPR001608">
    <property type="entry name" value="Ala_racemase_N"/>
</dbReference>
<comment type="function">
    <text evidence="2">Pyridoxal 5'-phosphate (PLP)-binding protein, which is involved in PLP homeostasis.</text>
</comment>
<comment type="cofactor">
    <cofactor evidence="3">
        <name>pyridoxal 5'-phosphate</name>
        <dbReference type="ChEBI" id="CHEBI:597326"/>
    </cofactor>
</comment>
<evidence type="ECO:0000256" key="3">
    <source>
        <dbReference type="PIRSR" id="PIRSR004848-1"/>
    </source>
</evidence>
<evidence type="ECO:0000259" key="5">
    <source>
        <dbReference type="Pfam" id="PF01168"/>
    </source>
</evidence>
<dbReference type="Pfam" id="PF01168">
    <property type="entry name" value="Ala_racemase_N"/>
    <property type="match status" value="1"/>
</dbReference>
<dbReference type="Gene3D" id="3.20.20.10">
    <property type="entry name" value="Alanine racemase"/>
    <property type="match status" value="1"/>
</dbReference>
<keyword evidence="1 2" id="KW-0663">Pyridoxal phosphate</keyword>
<evidence type="ECO:0000256" key="4">
    <source>
        <dbReference type="RuleBase" id="RU004514"/>
    </source>
</evidence>
<name>A0A2A4T0U4_9DELT</name>
<protein>
    <recommendedName>
        <fullName evidence="2">Pyridoxal phosphate homeostasis protein</fullName>
        <shortName evidence="2">PLP homeostasis protein</shortName>
    </recommendedName>
</protein>
<evidence type="ECO:0000256" key="1">
    <source>
        <dbReference type="ARBA" id="ARBA00022898"/>
    </source>
</evidence>
<dbReference type="CDD" id="cd00635">
    <property type="entry name" value="PLPDE_III_YBL036c_like"/>
    <property type="match status" value="1"/>
</dbReference>